<dbReference type="EC" id="2.7.1.108" evidence="3"/>
<comment type="subcellular location">
    <subcellularLocation>
        <location evidence="1">Endoplasmic reticulum membrane</location>
        <topology evidence="1">Multi-pass membrane protein</topology>
    </subcellularLocation>
</comment>
<dbReference type="GO" id="GO:0004168">
    <property type="term" value="F:dolichol kinase activity"/>
    <property type="evidence" value="ECO:0007669"/>
    <property type="project" value="UniProtKB-EC"/>
</dbReference>
<dbReference type="GO" id="GO:0043048">
    <property type="term" value="P:dolichyl monophosphate biosynthetic process"/>
    <property type="evidence" value="ECO:0007669"/>
    <property type="project" value="TreeGrafter"/>
</dbReference>
<dbReference type="InterPro" id="IPR032974">
    <property type="entry name" value="Polypren_kinase"/>
</dbReference>
<evidence type="ECO:0000256" key="2">
    <source>
        <dbReference type="ARBA" id="ARBA00010794"/>
    </source>
</evidence>
<feature type="region of interest" description="Disordered" evidence="10">
    <location>
        <begin position="353"/>
        <end position="388"/>
    </location>
</feature>
<feature type="region of interest" description="Disordered" evidence="10">
    <location>
        <begin position="677"/>
        <end position="700"/>
    </location>
</feature>
<name>A0A915LT25_MELJA</name>
<keyword evidence="8 11" id="KW-1133">Transmembrane helix</keyword>
<evidence type="ECO:0000256" key="7">
    <source>
        <dbReference type="ARBA" id="ARBA00022824"/>
    </source>
</evidence>
<keyword evidence="9 11" id="KW-0472">Membrane</keyword>
<dbReference type="PANTHER" id="PTHR13205">
    <property type="entry name" value="TRANSMEMBRANE PROTEIN 15-RELATED"/>
    <property type="match status" value="1"/>
</dbReference>
<feature type="compositionally biased region" description="Polar residues" evidence="10">
    <location>
        <begin position="360"/>
        <end position="378"/>
    </location>
</feature>
<keyword evidence="7" id="KW-0256">Endoplasmic reticulum</keyword>
<evidence type="ECO:0000256" key="9">
    <source>
        <dbReference type="ARBA" id="ARBA00023136"/>
    </source>
</evidence>
<feature type="transmembrane region" description="Helical" evidence="11">
    <location>
        <begin position="207"/>
        <end position="232"/>
    </location>
</feature>
<dbReference type="AlphaFoldDB" id="A0A915LT25"/>
<evidence type="ECO:0000256" key="4">
    <source>
        <dbReference type="ARBA" id="ARBA00022679"/>
    </source>
</evidence>
<organism evidence="12 13">
    <name type="scientific">Meloidogyne javanica</name>
    <name type="common">Root-knot nematode worm</name>
    <dbReference type="NCBI Taxonomy" id="6303"/>
    <lineage>
        <taxon>Eukaryota</taxon>
        <taxon>Metazoa</taxon>
        <taxon>Ecdysozoa</taxon>
        <taxon>Nematoda</taxon>
        <taxon>Chromadorea</taxon>
        <taxon>Rhabditida</taxon>
        <taxon>Tylenchina</taxon>
        <taxon>Tylenchomorpha</taxon>
        <taxon>Tylenchoidea</taxon>
        <taxon>Meloidogynidae</taxon>
        <taxon>Meloidogyninae</taxon>
        <taxon>Meloidogyne</taxon>
        <taxon>Meloidogyne incognita group</taxon>
    </lineage>
</organism>
<sequence length="876" mass="100237">MYYLYNLKFKYKNSVSKNFMNKDFKSIVYNDKALIGISWIATCSFVVMTLIRKRRFPCESSLIINIYLGLAVFAAYFLFACLVESDLKGTFLILLFRVFDGTYKRNQRIEPWSNFLDQMFLIFIDGQDSHDLILTPIFLLAGMFLPLFLDTTMLYSPNWTLKQRHFSGVLSVGVGDSFAAIVGSRFGRIPWPFGFGNKSRKTIEGSIAMFFTQIIASEIIFGLCSLNLSLILSAMSSNSFESYPEFVELVALVHKYGELLSLTPFSYFDLAMALKKEENASHPYDSSQGFPQSLHSALLENLIAEILLFFSIRFDSLNIYKKLNGLIITINRWCMPKFNARLLFPPQPKLDEIEEEGSDNDVSNPQSREQSASISNQNSDSKYRTSSKISSKKRIPDFLNLSTIDKLKLLCFLIDAQLACAHDANQLDETFSDDKQRIIPIAIDNSGRKFWYFCDTWLFIEEGNLFDVEKEEVKVTDLLNEAIESRRMFIKKMSAKKNNKNDIRKYLKNKHNKEIKPITIEKPKGTFTQRVLDEANKNLCTCPRFRVVAKNSDQLSNLIQAYTQGNANRSIIKKFEECLHCIQEIEKENIKKLEQEALIRQSSRIAILNEKKRQKAEESRRKALELAKLKKEEDEQKYLTESAFKLCEQSREQRLMKRQQRIQEQLDQEQLVEAGIILPSSRSPDKDESSSVGSSTEENDYCKSYKPVKKMPRLPAYDWWNPVTSPEFDGSDDAGIFRTLFRRKESDKKLSNILGKSLLKDDRRISLIASSSKNNTTESFPSSKGNQSLFSGDIGKGRKYPINSKNSLNPKNFYGSSVNGFDKIRNALNLTKMDGSDTSEDSFMQTSRKWAAIHPASLLGCNTPADNECSEDGDDI</sequence>
<evidence type="ECO:0000256" key="6">
    <source>
        <dbReference type="ARBA" id="ARBA00022777"/>
    </source>
</evidence>
<keyword evidence="12" id="KW-1185">Reference proteome</keyword>
<evidence type="ECO:0000313" key="12">
    <source>
        <dbReference type="Proteomes" id="UP000887561"/>
    </source>
</evidence>
<evidence type="ECO:0000256" key="3">
    <source>
        <dbReference type="ARBA" id="ARBA00012132"/>
    </source>
</evidence>
<feature type="transmembrane region" description="Helical" evidence="11">
    <location>
        <begin position="33"/>
        <end position="51"/>
    </location>
</feature>
<accession>A0A915LT25</accession>
<dbReference type="Proteomes" id="UP000887561">
    <property type="component" value="Unplaced"/>
</dbReference>
<evidence type="ECO:0000313" key="13">
    <source>
        <dbReference type="WBParaSite" id="scaffold1867_cov235.g3782"/>
    </source>
</evidence>
<proteinExistence type="inferred from homology"/>
<feature type="transmembrane region" description="Helical" evidence="11">
    <location>
        <begin position="63"/>
        <end position="85"/>
    </location>
</feature>
<keyword evidence="5 11" id="KW-0812">Transmembrane</keyword>
<dbReference type="PANTHER" id="PTHR13205:SF15">
    <property type="entry name" value="DOLICHOL KINASE"/>
    <property type="match status" value="1"/>
</dbReference>
<evidence type="ECO:0000256" key="10">
    <source>
        <dbReference type="SAM" id="MobiDB-lite"/>
    </source>
</evidence>
<evidence type="ECO:0000256" key="1">
    <source>
        <dbReference type="ARBA" id="ARBA00004477"/>
    </source>
</evidence>
<protein>
    <recommendedName>
        <fullName evidence="3">dolichol kinase</fullName>
        <ecNumber evidence="3">2.7.1.108</ecNumber>
    </recommendedName>
</protein>
<dbReference type="GO" id="GO:0005789">
    <property type="term" value="C:endoplasmic reticulum membrane"/>
    <property type="evidence" value="ECO:0007669"/>
    <property type="project" value="UniProtKB-SubCell"/>
</dbReference>
<evidence type="ECO:0000256" key="11">
    <source>
        <dbReference type="SAM" id="Phobius"/>
    </source>
</evidence>
<evidence type="ECO:0000256" key="5">
    <source>
        <dbReference type="ARBA" id="ARBA00022692"/>
    </source>
</evidence>
<keyword evidence="4" id="KW-0808">Transferase</keyword>
<dbReference type="WBParaSite" id="scaffold1867_cov235.g3782">
    <property type="protein sequence ID" value="scaffold1867_cov235.g3782"/>
    <property type="gene ID" value="scaffold1867_cov235.g3782"/>
</dbReference>
<feature type="transmembrane region" description="Helical" evidence="11">
    <location>
        <begin position="133"/>
        <end position="155"/>
    </location>
</feature>
<evidence type="ECO:0000256" key="8">
    <source>
        <dbReference type="ARBA" id="ARBA00022989"/>
    </source>
</evidence>
<keyword evidence="6" id="KW-0418">Kinase</keyword>
<reference evidence="13" key="1">
    <citation type="submission" date="2022-11" db="UniProtKB">
        <authorList>
            <consortium name="WormBaseParasite"/>
        </authorList>
    </citation>
    <scope>IDENTIFICATION</scope>
</reference>
<comment type="similarity">
    <text evidence="2">Belongs to the polyprenol kinase family.</text>
</comment>